<dbReference type="STRING" id="159087.Daro_3609"/>
<evidence type="ECO:0000259" key="1">
    <source>
        <dbReference type="Pfam" id="PF04717"/>
    </source>
</evidence>
<dbReference type="Pfam" id="PF04717">
    <property type="entry name" value="Phage_base_V"/>
    <property type="match status" value="1"/>
</dbReference>
<protein>
    <submittedName>
        <fullName evidence="2">Rhs element Vgr protein</fullName>
    </submittedName>
</protein>
<dbReference type="SUPFAM" id="SSF69255">
    <property type="entry name" value="gp5 N-terminal domain-like"/>
    <property type="match status" value="1"/>
</dbReference>
<dbReference type="eggNOG" id="COG3501">
    <property type="taxonomic scope" value="Bacteria"/>
</dbReference>
<dbReference type="InterPro" id="IPR006531">
    <property type="entry name" value="Gp5/Vgr_OB"/>
</dbReference>
<sequence>MPETRALPIAAEHREFTVKAGGQAVPREHQLLSVSVTVAANRIASARLVYVDGAASTGQFPLSDGDLFTPGQSIEILAGAGRDSTSVFIGTVVRQGARVREAAASQLVVDCRHAAMKLAVTERSTDHFDKTDSDIIEAVLGAAGVGTDVEATTLQHKQVLQYQSTDWDFILARARANGQLVWCEGDKVVLRKPALTGATVCTLQYGATLLEFEGEIDARLQHGEYKGTSWDAASQEAVEVQAAMPSFTPPGNLSSDDLAGVADQAFDVRHPGLPEAETQAWVDGIALYRRVDQVSGRGKCEGIATVKPGVVVELAGLGRRFNGKVLVTGVRHEFSLVQGWKTHVQFGGVDLEAPGKARADGLLPGVSGLQIGVVTSNEDPDGEHRVRVKLPLLGLASDGLWARVASLDAGDDRGFFFRPEIGDEVTVGFLADDPRHPVILGMLHSSAKPAPLEGSDDNHEKMLKTRSGMTVHFDDDKIVMTLATPAGNSIVLSEDEKSLTLADQNGNKMVMDSDGIHFESAKAVEMKAGTETKMEATASFEIKAGSELKLEGSASAELKGGGMAKLSGAMVQIN</sequence>
<organism evidence="2">
    <name type="scientific">Dechloromonas aromatica (strain RCB)</name>
    <dbReference type="NCBI Taxonomy" id="159087"/>
    <lineage>
        <taxon>Bacteria</taxon>
        <taxon>Pseudomonadati</taxon>
        <taxon>Pseudomonadota</taxon>
        <taxon>Betaproteobacteria</taxon>
        <taxon>Rhodocyclales</taxon>
        <taxon>Azonexaceae</taxon>
        <taxon>Dechloromonas</taxon>
    </lineage>
</organism>
<reference evidence="2" key="1">
    <citation type="submission" date="2005-08" db="EMBL/GenBank/DDBJ databases">
        <title>Complete sequence of Dechloromonas aromatica RCB.</title>
        <authorList>
            <person name="Salinero K.K."/>
            <person name="Copeland A."/>
            <person name="Lucas S."/>
            <person name="Lapidus A."/>
            <person name="Barry K."/>
            <person name="Detter J.C."/>
            <person name="Glavina T."/>
            <person name="Hammon N."/>
            <person name="Israni S."/>
            <person name="Pitluck S."/>
            <person name="Di Bartolo G."/>
            <person name="Trong S."/>
            <person name="Schmutz J."/>
            <person name="Larimer F."/>
            <person name="Land M."/>
            <person name="Ivanova N."/>
            <person name="Richardson P."/>
        </authorList>
    </citation>
    <scope>NUCLEOTIDE SEQUENCE</scope>
    <source>
        <strain evidence="2">RCB</strain>
    </source>
</reference>
<evidence type="ECO:0000313" key="2">
    <source>
        <dbReference type="EMBL" id="AAZ48338.1"/>
    </source>
</evidence>
<dbReference type="AlphaFoldDB" id="Q479Z3"/>
<proteinExistence type="predicted"/>
<dbReference type="Gene3D" id="2.40.50.230">
    <property type="entry name" value="Gp5 N-terminal domain"/>
    <property type="match status" value="1"/>
</dbReference>
<dbReference type="InterPro" id="IPR006533">
    <property type="entry name" value="T6SS_Vgr_RhsGE"/>
</dbReference>
<accession>Q479Z3</accession>
<dbReference type="Pfam" id="PF05954">
    <property type="entry name" value="Phage_GPD"/>
    <property type="match status" value="1"/>
</dbReference>
<dbReference type="NCBIfam" id="TIGR01646">
    <property type="entry name" value="vgr_GE"/>
    <property type="match status" value="1"/>
</dbReference>
<dbReference type="EMBL" id="CP000089">
    <property type="protein sequence ID" value="AAZ48338.1"/>
    <property type="molecule type" value="Genomic_DNA"/>
</dbReference>
<dbReference type="HOGENOM" id="CLU_455533_0_0_4"/>
<dbReference type="OrthoDB" id="1907165at2"/>
<dbReference type="SUPFAM" id="SSF69279">
    <property type="entry name" value="Phage tail proteins"/>
    <property type="match status" value="1"/>
</dbReference>
<gene>
    <name evidence="2" type="ordered locus">Daro_3609</name>
</gene>
<dbReference type="InterPro" id="IPR037026">
    <property type="entry name" value="Vgr_OB-fold_dom_sf"/>
</dbReference>
<feature type="domain" description="Gp5/Type VI secretion system Vgr protein OB-fold" evidence="1">
    <location>
        <begin position="370"/>
        <end position="444"/>
    </location>
</feature>
<dbReference type="KEGG" id="dar:Daro_3609"/>
<dbReference type="SMR" id="Q479Z3"/>
<name>Q479Z3_DECAR</name>